<evidence type="ECO:0000256" key="7">
    <source>
        <dbReference type="ARBA" id="ARBA00022833"/>
    </source>
</evidence>
<evidence type="ECO:0000256" key="1">
    <source>
        <dbReference type="ARBA" id="ARBA00001947"/>
    </source>
</evidence>
<comment type="similarity">
    <text evidence="2">Belongs to the peptidase M1 family.</text>
</comment>
<evidence type="ECO:0000256" key="4">
    <source>
        <dbReference type="ARBA" id="ARBA00022670"/>
    </source>
</evidence>
<dbReference type="FunFam" id="2.60.40.1840:FF:000001">
    <property type="entry name" value="Aminopeptidase N"/>
    <property type="match status" value="1"/>
</dbReference>
<keyword evidence="7" id="KW-0862">Zinc</keyword>
<dbReference type="OrthoDB" id="10031169at2759"/>
<dbReference type="PANTHER" id="PTHR46322:SF1">
    <property type="entry name" value="PUROMYCIN-SENSITIVE AMINOPEPTIDASE"/>
    <property type="match status" value="1"/>
</dbReference>
<dbReference type="InterPro" id="IPR042097">
    <property type="entry name" value="Aminopeptidase_N-like_N_sf"/>
</dbReference>
<keyword evidence="8" id="KW-0482">Metalloprotease</keyword>
<evidence type="ECO:0000313" key="14">
    <source>
        <dbReference type="Proteomes" id="UP000660262"/>
    </source>
</evidence>
<dbReference type="Pfam" id="PF01433">
    <property type="entry name" value="Peptidase_M1"/>
    <property type="match status" value="1"/>
</dbReference>
<dbReference type="EMBL" id="BNJQ01000025">
    <property type="protein sequence ID" value="GHP09499.1"/>
    <property type="molecule type" value="Genomic_DNA"/>
</dbReference>
<dbReference type="AlphaFoldDB" id="A0A830HX73"/>
<keyword evidence="3" id="KW-0031">Aminopeptidase</keyword>
<dbReference type="InterPro" id="IPR014782">
    <property type="entry name" value="Peptidase_M1_dom"/>
</dbReference>
<accession>A0A830HX73</accession>
<dbReference type="Gene3D" id="3.30.2010.30">
    <property type="match status" value="1"/>
</dbReference>
<dbReference type="Gene3D" id="2.60.40.1840">
    <property type="match status" value="1"/>
</dbReference>
<dbReference type="Pfam" id="PF11940">
    <property type="entry name" value="DUF3458"/>
    <property type="match status" value="1"/>
</dbReference>
<dbReference type="FunFam" id="3.30.2010.30:FF:000002">
    <property type="entry name" value="Putative aminopeptidase N"/>
    <property type="match status" value="1"/>
</dbReference>
<dbReference type="PRINTS" id="PR00756">
    <property type="entry name" value="ALADIPTASE"/>
</dbReference>
<dbReference type="GO" id="GO:0008237">
    <property type="term" value="F:metallopeptidase activity"/>
    <property type="evidence" value="ECO:0007669"/>
    <property type="project" value="UniProtKB-KW"/>
</dbReference>
<dbReference type="Gene3D" id="2.60.40.1730">
    <property type="entry name" value="tricorn interacting facor f3 domain"/>
    <property type="match status" value="1"/>
</dbReference>
<dbReference type="Pfam" id="PF17432">
    <property type="entry name" value="DUF3458_C"/>
    <property type="match status" value="1"/>
</dbReference>
<evidence type="ECO:0000256" key="6">
    <source>
        <dbReference type="ARBA" id="ARBA00022801"/>
    </source>
</evidence>
<dbReference type="InterPro" id="IPR024601">
    <property type="entry name" value="Peptidase_M1_pepN_C"/>
</dbReference>
<evidence type="ECO:0000313" key="13">
    <source>
        <dbReference type="EMBL" id="GHP09499.1"/>
    </source>
</evidence>
<sequence length="980" mass="108119">MSAAALRHLRLRHLPPCSLSGLKTQSRSPLRTFHRTMATAASPATSAPSAGPVTKYRLQYEPTPFVVSSVHLDFALEPEATVVTQTTHYKPNDKFKGASKDMLFDGAAPDDLKLVSICVNDADITAQCDRHAKGLTVPASSLPDADEFVVKIVTEIAPAKNTALEGLYQSSGNFCSQCEAEGFRRITFYYDRPDVMTKFTVRMDADKEKYPVLLSNGNLVESGDVAGTSGRHYAVYEDPWAKPCYLFALVAGNLKCVEETYTTKMSGKKVTLRIYVEEHNLDKCQHAMDSLIRSMEWDEEKFGLEYDLEIFNIVAVDDFNMGAMENKSLNVFNSRLVLATPRLATDGDFYRIEGVVGHEYFHNWTGNRVTCKSWFELSLKEGLTVYRDQEFSADVNSRAVKRIDDATMLRAAQFAEDAGPIAHPIRPDSYQKMDNFYTVTVYEKGAEVVRMYERLLGKDGFRKGMDLYFKRHDGCAVTCNDFYQAMVDAANGGNDLPNFLNWYAQAGTPAVTCSSSYDEAAKTYALTLKQTTPSTPGQPSESKKPLMIPVATSLLDSSTGAPMPSVTVSTDGGDATTMEGPEFVLRFHEAETTYTFSNVASKPVPSLFRGFSAPVKVTVDGQSMDELAFLIANDTDGFVRYDASQRLARTAMNACMDAIPEDVAPCDCVPSGELASSPSVSQYLDAISTAIDRVVAMAPSGIDEDTLSFIARLVVPPAASEIITDVPMGTADPAKVCRAREAVLNATAQRNKDSFAKLLAYVDANEPKEYKPDPTSMALRTLKSVCLKMGVRAATVAGDAAASEAVYNDVLERYRASTNMTTQIACMSALNDLKECPAREAVMEEFYNTYKEEKLVMFKWLSMQASSGCNGADTMEKVFEEHPAYNINNPNSNYSLLGGFCGNLSQFHTPEGYAWIAKMVKKLDTINPQVASRFCKVFARYRQYEPTRQALMKGYLEELSKIESLSENSREIVTLALNDQ</sequence>
<evidence type="ECO:0000256" key="3">
    <source>
        <dbReference type="ARBA" id="ARBA00022438"/>
    </source>
</evidence>
<dbReference type="InterPro" id="IPR037144">
    <property type="entry name" value="Peptidase_M1_pepN_C_sf"/>
</dbReference>
<keyword evidence="5" id="KW-0479">Metal-binding</keyword>
<evidence type="ECO:0000256" key="8">
    <source>
        <dbReference type="ARBA" id="ARBA00023049"/>
    </source>
</evidence>
<dbReference type="InterPro" id="IPR038438">
    <property type="entry name" value="PepN_Ig-like_sf"/>
</dbReference>
<protein>
    <recommendedName>
        <fullName evidence="15">Peptidase M1 leukotriene A4 hydrolase/aminopeptidase C-terminal domain-containing protein</fullName>
    </recommendedName>
</protein>
<evidence type="ECO:0000256" key="5">
    <source>
        <dbReference type="ARBA" id="ARBA00022723"/>
    </source>
</evidence>
<dbReference type="InterPro" id="IPR045357">
    <property type="entry name" value="Aminopeptidase_N-like_N"/>
</dbReference>
<dbReference type="SUPFAM" id="SSF55486">
    <property type="entry name" value="Metalloproteases ('zincins'), catalytic domain"/>
    <property type="match status" value="1"/>
</dbReference>
<dbReference type="Gene3D" id="1.10.390.10">
    <property type="entry name" value="Neutral Protease Domain 2"/>
    <property type="match status" value="1"/>
</dbReference>
<dbReference type="InterPro" id="IPR012779">
    <property type="entry name" value="Peptidase_M1_pepN"/>
</dbReference>
<evidence type="ECO:0000259" key="11">
    <source>
        <dbReference type="Pfam" id="PF17432"/>
    </source>
</evidence>
<evidence type="ECO:0000259" key="10">
    <source>
        <dbReference type="Pfam" id="PF11940"/>
    </source>
</evidence>
<organism evidence="13 14">
    <name type="scientific">Pycnococcus provasolii</name>
    <dbReference type="NCBI Taxonomy" id="41880"/>
    <lineage>
        <taxon>Eukaryota</taxon>
        <taxon>Viridiplantae</taxon>
        <taxon>Chlorophyta</taxon>
        <taxon>Pseudoscourfieldiophyceae</taxon>
        <taxon>Pseudoscourfieldiales</taxon>
        <taxon>Pycnococcaceae</taxon>
        <taxon>Pycnococcus</taxon>
    </lineage>
</organism>
<gene>
    <name evidence="13" type="ORF">PPROV_000823400</name>
</gene>
<dbReference type="CDD" id="cd09600">
    <property type="entry name" value="M1_APN"/>
    <property type="match status" value="1"/>
</dbReference>
<keyword evidence="14" id="KW-1185">Reference proteome</keyword>
<keyword evidence="6" id="KW-0378">Hydrolase</keyword>
<proteinExistence type="inferred from homology"/>
<dbReference type="NCBIfam" id="TIGR02414">
    <property type="entry name" value="pepN_proteo"/>
    <property type="match status" value="1"/>
</dbReference>
<comment type="caution">
    <text evidence="13">The sequence shown here is derived from an EMBL/GenBank/DDBJ whole genome shotgun (WGS) entry which is preliminary data.</text>
</comment>
<feature type="domain" description="Peptidase M1 alanyl aminopeptidase C-terminal" evidence="11">
    <location>
        <begin position="625"/>
        <end position="977"/>
    </location>
</feature>
<dbReference type="Pfam" id="PF17900">
    <property type="entry name" value="Peptidase_M1_N"/>
    <property type="match status" value="1"/>
</dbReference>
<evidence type="ECO:0000259" key="12">
    <source>
        <dbReference type="Pfam" id="PF17900"/>
    </source>
</evidence>
<dbReference type="InterPro" id="IPR035414">
    <property type="entry name" value="Peptidase_M1_pepN_Ig-like"/>
</dbReference>
<dbReference type="InterPro" id="IPR001930">
    <property type="entry name" value="Peptidase_M1"/>
</dbReference>
<feature type="domain" description="Peptidase M1 membrane alanine aminopeptidase" evidence="9">
    <location>
        <begin position="287"/>
        <end position="501"/>
    </location>
</feature>
<dbReference type="GO" id="GO:0004177">
    <property type="term" value="F:aminopeptidase activity"/>
    <property type="evidence" value="ECO:0007669"/>
    <property type="project" value="UniProtKB-KW"/>
</dbReference>
<evidence type="ECO:0008006" key="15">
    <source>
        <dbReference type="Google" id="ProtNLM"/>
    </source>
</evidence>
<comment type="cofactor">
    <cofactor evidence="1">
        <name>Zn(2+)</name>
        <dbReference type="ChEBI" id="CHEBI:29105"/>
    </cofactor>
</comment>
<dbReference type="InterPro" id="IPR027268">
    <property type="entry name" value="Peptidase_M4/M1_CTD_sf"/>
</dbReference>
<feature type="domain" description="Aminopeptidase N-like N-terminal" evidence="12">
    <location>
        <begin position="135"/>
        <end position="246"/>
    </location>
</feature>
<dbReference type="GO" id="GO:0006508">
    <property type="term" value="P:proteolysis"/>
    <property type="evidence" value="ECO:0007669"/>
    <property type="project" value="UniProtKB-KW"/>
</dbReference>
<keyword evidence="4" id="KW-0645">Protease</keyword>
<reference evidence="13" key="1">
    <citation type="submission" date="2020-10" db="EMBL/GenBank/DDBJ databases">
        <title>Unveiling of a novel bifunctional photoreceptor, Dualchrome1, isolated from a cosmopolitan green alga.</title>
        <authorList>
            <person name="Suzuki S."/>
            <person name="Kawachi M."/>
        </authorList>
    </citation>
    <scope>NUCLEOTIDE SEQUENCE</scope>
    <source>
        <strain evidence="13">NIES 2893</strain>
    </source>
</reference>
<evidence type="ECO:0000259" key="9">
    <source>
        <dbReference type="Pfam" id="PF01433"/>
    </source>
</evidence>
<dbReference type="SUPFAM" id="SSF63737">
    <property type="entry name" value="Leukotriene A4 hydrolase N-terminal domain"/>
    <property type="match status" value="1"/>
</dbReference>
<dbReference type="PANTHER" id="PTHR46322">
    <property type="entry name" value="PUROMYCIN-SENSITIVE AMINOPEPTIDASE"/>
    <property type="match status" value="1"/>
</dbReference>
<dbReference type="Gene3D" id="1.25.50.10">
    <property type="entry name" value="Peptidase M1, alanyl aminopeptidase, C-terminal domain"/>
    <property type="match status" value="1"/>
</dbReference>
<name>A0A830HX73_9CHLO</name>
<dbReference type="Proteomes" id="UP000660262">
    <property type="component" value="Unassembled WGS sequence"/>
</dbReference>
<evidence type="ECO:0000256" key="2">
    <source>
        <dbReference type="ARBA" id="ARBA00010136"/>
    </source>
</evidence>
<feature type="domain" description="Peptidase M1 alanyl aminopeptidase Ig-like fold" evidence="10">
    <location>
        <begin position="507"/>
        <end position="618"/>
    </location>
</feature>
<dbReference type="GO" id="GO:0008270">
    <property type="term" value="F:zinc ion binding"/>
    <property type="evidence" value="ECO:0007669"/>
    <property type="project" value="InterPro"/>
</dbReference>